<name>A0A5C6AKC4_9BACT</name>
<feature type="transmembrane region" description="Helical" evidence="6">
    <location>
        <begin position="366"/>
        <end position="385"/>
    </location>
</feature>
<feature type="domain" description="HTTM-like" evidence="7">
    <location>
        <begin position="112"/>
        <end position="386"/>
    </location>
</feature>
<protein>
    <submittedName>
        <fullName evidence="8">Vitamin K-dependent gamma-carboxylase</fullName>
    </submittedName>
</protein>
<evidence type="ECO:0000259" key="7">
    <source>
        <dbReference type="SMART" id="SM00752"/>
    </source>
</evidence>
<dbReference type="Proteomes" id="UP000317421">
    <property type="component" value="Unassembled WGS sequence"/>
</dbReference>
<feature type="transmembrane region" description="Helical" evidence="6">
    <location>
        <begin position="183"/>
        <end position="206"/>
    </location>
</feature>
<evidence type="ECO:0000313" key="9">
    <source>
        <dbReference type="Proteomes" id="UP000317421"/>
    </source>
</evidence>
<evidence type="ECO:0000256" key="1">
    <source>
        <dbReference type="ARBA" id="ARBA00004127"/>
    </source>
</evidence>
<keyword evidence="2 6" id="KW-0812">Transmembrane</keyword>
<dbReference type="GO" id="GO:0012505">
    <property type="term" value="C:endomembrane system"/>
    <property type="evidence" value="ECO:0007669"/>
    <property type="project" value="UniProtKB-SubCell"/>
</dbReference>
<dbReference type="GO" id="GO:0015035">
    <property type="term" value="F:protein-disulfide reductase activity"/>
    <property type="evidence" value="ECO:0007669"/>
    <property type="project" value="InterPro"/>
</dbReference>
<dbReference type="OrthoDB" id="9785438at2"/>
<dbReference type="RefSeq" id="WP_146443664.1">
    <property type="nucleotide sequence ID" value="NZ_SJPR01000001.1"/>
</dbReference>
<dbReference type="Pfam" id="PF05090">
    <property type="entry name" value="HTTM"/>
    <property type="match status" value="1"/>
</dbReference>
<dbReference type="Pfam" id="PF04134">
    <property type="entry name" value="DCC1-like"/>
    <property type="match status" value="1"/>
</dbReference>
<keyword evidence="4 6" id="KW-0472">Membrane</keyword>
<feature type="transmembrane region" description="Helical" evidence="6">
    <location>
        <begin position="263"/>
        <end position="284"/>
    </location>
</feature>
<keyword evidence="9" id="KW-1185">Reference proteome</keyword>
<feature type="transmembrane region" description="Helical" evidence="6">
    <location>
        <begin position="155"/>
        <end position="176"/>
    </location>
</feature>
<dbReference type="InterPro" id="IPR011020">
    <property type="entry name" value="HTTM-like"/>
</dbReference>
<evidence type="ECO:0000256" key="2">
    <source>
        <dbReference type="ARBA" id="ARBA00022692"/>
    </source>
</evidence>
<feature type="compositionally biased region" description="Basic and acidic residues" evidence="5">
    <location>
        <begin position="674"/>
        <end position="684"/>
    </location>
</feature>
<comment type="caution">
    <text evidence="8">The sequence shown here is derived from an EMBL/GenBank/DDBJ whole genome shotgun (WGS) entry which is preliminary data.</text>
</comment>
<dbReference type="InterPro" id="IPR007263">
    <property type="entry name" value="DCC1-like"/>
</dbReference>
<sequence>MPRDRSLSTFQKIALAVLALGWLAVVVGSQFAVPPLIESAFDGESSDWLNTKIANHRAYRVGAGLDGSREWYAAWSRGYATKASALATLFAGVAGCAIGLPSVRRRFKRFLFASSAPLNLAVLRIAVFGMLLYLLRTELIETYAAWPREMYQFPLIAGWFYQFLPITPEVVTPLLTIATVTTVLAVFGVLTRATTVVSVLLGVYLIGIPQLSGKVNHLHHLLLIGAVLACSQCGDALSIDAIVRAFRGADRGVVAPPHRAVRYGLPIRLAMLVLATVYFFPGFWKVASNGPQWVFSNNLENHMLQKWFELETYTPPIPLHKAPFSGVGGALFAVVFELGLPIALLWKRSRAVWAMMGLTFHNLTNLLMNISFITLQVMYVMFVDWQRLLRWVGRRLLGEPIRVLYDGNCGLCRRTMAVLGVFDWLQQLKPVNALQRSAVEDDGLGFLEDAALMQDMHAAWRVEGRGAGDGGAAEWGTAKGFDAYQKIAWRVPLLWLTLPVIYLPPVAAMGWKVYRRVADSRACRVPTATKGAGQVSPQRRWSWKPLAVVAGTILLGQCVLGAGRLHKSWPLACYPLFDQIEGRSVVWPEFEAVTIDGERLPLDDDPVREMLGSARYVAPMKSLIEIPVDEARATEVLARFVEAWRDAGELPTDESTIERIVVSRARYELVGPERPAEPAEREPGFEAPWTAIQAAAEKSAH</sequence>
<evidence type="ECO:0000256" key="6">
    <source>
        <dbReference type="SAM" id="Phobius"/>
    </source>
</evidence>
<feature type="transmembrane region" description="Helical" evidence="6">
    <location>
        <begin position="324"/>
        <end position="346"/>
    </location>
</feature>
<feature type="transmembrane region" description="Helical" evidence="6">
    <location>
        <begin position="110"/>
        <end position="135"/>
    </location>
</feature>
<dbReference type="AlphaFoldDB" id="A0A5C6AKC4"/>
<evidence type="ECO:0000256" key="4">
    <source>
        <dbReference type="ARBA" id="ARBA00023136"/>
    </source>
</evidence>
<dbReference type="SMART" id="SM00752">
    <property type="entry name" value="HTTM"/>
    <property type="match status" value="1"/>
</dbReference>
<gene>
    <name evidence="8" type="ORF">Pla108_10440</name>
</gene>
<proteinExistence type="predicted"/>
<dbReference type="EMBL" id="SJPR01000001">
    <property type="protein sequence ID" value="TWU00100.1"/>
    <property type="molecule type" value="Genomic_DNA"/>
</dbReference>
<keyword evidence="3 6" id="KW-1133">Transmembrane helix</keyword>
<accession>A0A5C6AKC4</accession>
<dbReference type="InterPro" id="IPR053934">
    <property type="entry name" value="HTTM_dom"/>
</dbReference>
<evidence type="ECO:0000256" key="3">
    <source>
        <dbReference type="ARBA" id="ARBA00022989"/>
    </source>
</evidence>
<evidence type="ECO:0000313" key="8">
    <source>
        <dbReference type="EMBL" id="TWU00100.1"/>
    </source>
</evidence>
<feature type="transmembrane region" description="Helical" evidence="6">
    <location>
        <begin position="83"/>
        <end position="103"/>
    </location>
</feature>
<comment type="subcellular location">
    <subcellularLocation>
        <location evidence="1">Endomembrane system</location>
        <topology evidence="1">Multi-pass membrane protein</topology>
    </subcellularLocation>
</comment>
<feature type="transmembrane region" description="Helical" evidence="6">
    <location>
        <begin position="218"/>
        <end position="243"/>
    </location>
</feature>
<reference evidence="8 9" key="1">
    <citation type="submission" date="2019-02" db="EMBL/GenBank/DDBJ databases">
        <title>Deep-cultivation of Planctomycetes and their phenomic and genomic characterization uncovers novel biology.</title>
        <authorList>
            <person name="Wiegand S."/>
            <person name="Jogler M."/>
            <person name="Boedeker C."/>
            <person name="Pinto D."/>
            <person name="Vollmers J."/>
            <person name="Rivas-Marin E."/>
            <person name="Kohn T."/>
            <person name="Peeters S.H."/>
            <person name="Heuer A."/>
            <person name="Rast P."/>
            <person name="Oberbeckmann S."/>
            <person name="Bunk B."/>
            <person name="Jeske O."/>
            <person name="Meyerdierks A."/>
            <person name="Storesund J.E."/>
            <person name="Kallscheuer N."/>
            <person name="Luecker S."/>
            <person name="Lage O.M."/>
            <person name="Pohl T."/>
            <person name="Merkel B.J."/>
            <person name="Hornburger P."/>
            <person name="Mueller R.-W."/>
            <person name="Bruemmer F."/>
            <person name="Labrenz M."/>
            <person name="Spormann A.M."/>
            <person name="Op Den Camp H."/>
            <person name="Overmann J."/>
            <person name="Amann R."/>
            <person name="Jetten M.S.M."/>
            <person name="Mascher T."/>
            <person name="Medema M.H."/>
            <person name="Devos D.P."/>
            <person name="Kaster A.-K."/>
            <person name="Ovreas L."/>
            <person name="Rohde M."/>
            <person name="Galperin M.Y."/>
            <person name="Jogler C."/>
        </authorList>
    </citation>
    <scope>NUCLEOTIDE SEQUENCE [LARGE SCALE GENOMIC DNA]</scope>
    <source>
        <strain evidence="8 9">Pla108</strain>
    </source>
</reference>
<organism evidence="8 9">
    <name type="scientific">Botrimarina colliarenosi</name>
    <dbReference type="NCBI Taxonomy" id="2528001"/>
    <lineage>
        <taxon>Bacteria</taxon>
        <taxon>Pseudomonadati</taxon>
        <taxon>Planctomycetota</taxon>
        <taxon>Planctomycetia</taxon>
        <taxon>Pirellulales</taxon>
        <taxon>Lacipirellulaceae</taxon>
        <taxon>Botrimarina</taxon>
    </lineage>
</organism>
<feature type="region of interest" description="Disordered" evidence="5">
    <location>
        <begin position="672"/>
        <end position="701"/>
    </location>
</feature>
<evidence type="ECO:0000256" key="5">
    <source>
        <dbReference type="SAM" id="MobiDB-lite"/>
    </source>
</evidence>